<gene>
    <name evidence="1" type="ORF">L248_0246</name>
</gene>
<protein>
    <recommendedName>
        <fullName evidence="3">Helicase Helix-turn-helix domain-containing protein</fullName>
    </recommendedName>
</protein>
<reference evidence="2" key="1">
    <citation type="journal article" date="2013" name="Genome Announc.">
        <title>Whole-Genome Sequencing of Lactobacillus shenzhenensis Strain LY-73T.</title>
        <authorList>
            <person name="Lin Z."/>
            <person name="Liu Z."/>
            <person name="Yang R."/>
            <person name="Zou Y."/>
            <person name="Wan D."/>
            <person name="Chen J."/>
            <person name="Guo M."/>
            <person name="Zhao J."/>
            <person name="Fang C."/>
            <person name="Yang R."/>
            <person name="Liu F."/>
        </authorList>
    </citation>
    <scope>NUCLEOTIDE SEQUENCE [LARGE SCALE GENOMIC DNA]</scope>
    <source>
        <strain evidence="2">LY-73</strain>
    </source>
</reference>
<organism evidence="1 2">
    <name type="scientific">Schleiferilactobacillus shenzhenensis LY-73</name>
    <dbReference type="NCBI Taxonomy" id="1231336"/>
    <lineage>
        <taxon>Bacteria</taxon>
        <taxon>Bacillati</taxon>
        <taxon>Bacillota</taxon>
        <taxon>Bacilli</taxon>
        <taxon>Lactobacillales</taxon>
        <taxon>Lactobacillaceae</taxon>
        <taxon>Schleiferilactobacillus</taxon>
    </lineage>
</organism>
<dbReference type="eggNOG" id="COG4955">
    <property type="taxonomic scope" value="Bacteria"/>
</dbReference>
<evidence type="ECO:0000313" key="1">
    <source>
        <dbReference type="EMBL" id="ERL66567.1"/>
    </source>
</evidence>
<dbReference type="EMBL" id="KI271582">
    <property type="protein sequence ID" value="ERL66567.1"/>
    <property type="molecule type" value="Genomic_DNA"/>
</dbReference>
<evidence type="ECO:0008006" key="3">
    <source>
        <dbReference type="Google" id="ProtNLM"/>
    </source>
</evidence>
<proteinExistence type="predicted"/>
<accession>U4TZ27</accession>
<name>U4TZ27_9LACO</name>
<sequence length="319" mass="34957">MPTFLQWLLAGRHVRPVTLYHILRGKRTFSNLYAAFSNDLLPFWGLLPHLARPAYERVVDRLVRASALTFTADGMLTAPSRAGQALPAWWPTHVAGLVMPSYRELGDDLTLAVQLLSQLHHGAPHFAPVTPHLLIQVRVKAWYRQAAAADDAPAIAALTALVSRLSPSAATVLTNRLVGADVDAASWDTLAAHFGWTPFQVQLAWADAVAAVYQYAMADPESPWASLWPPAPTAVTASAQETMRLLQHQSVAATAAQRRLAESTIREHVLEAAMLGSDLVTVRPGWQLPEPGSDHVVDFFRDRLTAIAAQRQKGRRGRD</sequence>
<dbReference type="OrthoDB" id="2146354at2"/>
<dbReference type="RefSeq" id="WP_022528193.1">
    <property type="nucleotide sequence ID" value="NZ_KI271582.1"/>
</dbReference>
<evidence type="ECO:0000313" key="2">
    <source>
        <dbReference type="Proteomes" id="UP000030647"/>
    </source>
</evidence>
<keyword evidence="2" id="KW-1185">Reference proteome</keyword>
<dbReference type="STRING" id="1231336.L248_0246"/>
<dbReference type="AlphaFoldDB" id="U4TZ27"/>
<dbReference type="HOGENOM" id="CLU_870946_0_0_9"/>
<dbReference type="Proteomes" id="UP000030647">
    <property type="component" value="Unassembled WGS sequence"/>
</dbReference>